<dbReference type="Proteomes" id="UP000596742">
    <property type="component" value="Unassembled WGS sequence"/>
</dbReference>
<feature type="disulfide bond" evidence="3">
    <location>
        <begin position="517"/>
        <end position="527"/>
    </location>
</feature>
<dbReference type="PROSITE" id="PS50287">
    <property type="entry name" value="SRCR_2"/>
    <property type="match status" value="5"/>
</dbReference>
<evidence type="ECO:0000313" key="5">
    <source>
        <dbReference type="EMBL" id="VDI68540.1"/>
    </source>
</evidence>
<feature type="domain" description="SRCR" evidence="4">
    <location>
        <begin position="65"/>
        <end position="160"/>
    </location>
</feature>
<protein>
    <recommendedName>
        <fullName evidence="4">SRCR domain-containing protein</fullName>
    </recommendedName>
</protein>
<dbReference type="EMBL" id="UYJE01008924">
    <property type="protein sequence ID" value="VDI68540.1"/>
    <property type="molecule type" value="Genomic_DNA"/>
</dbReference>
<accession>A0A8B6GSU9</accession>
<evidence type="ECO:0000256" key="1">
    <source>
        <dbReference type="ARBA" id="ARBA00023157"/>
    </source>
</evidence>
<evidence type="ECO:0000259" key="4">
    <source>
        <dbReference type="PROSITE" id="PS50287"/>
    </source>
</evidence>
<feature type="disulfide bond" evidence="3">
    <location>
        <begin position="226"/>
        <end position="236"/>
    </location>
</feature>
<reference evidence="5" key="1">
    <citation type="submission" date="2018-11" db="EMBL/GenBank/DDBJ databases">
        <authorList>
            <person name="Alioto T."/>
            <person name="Alioto T."/>
        </authorList>
    </citation>
    <scope>NUCLEOTIDE SEQUENCE</scope>
</reference>
<dbReference type="InterPro" id="IPR036772">
    <property type="entry name" value="SRCR-like_dom_sf"/>
</dbReference>
<organism evidence="5 6">
    <name type="scientific">Mytilus galloprovincialis</name>
    <name type="common">Mediterranean mussel</name>
    <dbReference type="NCBI Taxonomy" id="29158"/>
    <lineage>
        <taxon>Eukaryota</taxon>
        <taxon>Metazoa</taxon>
        <taxon>Spiralia</taxon>
        <taxon>Lophotrochozoa</taxon>
        <taxon>Mollusca</taxon>
        <taxon>Bivalvia</taxon>
        <taxon>Autobranchia</taxon>
        <taxon>Pteriomorphia</taxon>
        <taxon>Mytilida</taxon>
        <taxon>Mytiloidea</taxon>
        <taxon>Mytilidae</taxon>
        <taxon>Mytilinae</taxon>
        <taxon>Mytilus</taxon>
    </lineage>
</organism>
<sequence length="548" mass="60195">MVSLKHVIDVNKNRTISNFSTICMVVRDVESMVQHRTMLTFFLVTLCIAGVICVPRNGSEHSQIARIVGGSNSGRLEMYHNRLWGTVCDDNFNLDDAHAACRMIGFSSAESFYTAGYGIGQIWLDDIACYGHEHSLTDCIHPTWGQHNCGHVEDVGINCVEARIDGGSNSGRLEINYNGIWGTVCDDTFDLNDAHVACRMIGFSSAESYFTAGGGSGQIWLDDMACYGHELSLTECAHKTWGQHNCGHGEDVGINCVEARFVGESNSGRLEIYHNGQWGTVCDDTFDMNDAHVACRMIGFSSAESFYTAGGGSGQILLDDMECYGHEYSLTTCTHAAWGEHNCGHGEDVGVYCVEARIVGSSYSGRLEIYYDGQWGTVCDDYFDLNDAHVACKMIGFSSAESFYTIGNGDGQIWLDDMDCEGHEYSLTDCTHTLWADHNCDHGEDIGVYCVKARLVGDLRRGRLEVFYGGEWGTVCDDSFDLNDAQVVCRMLGFESAVASYTAGDGDGRIWLDDMACNGDEISMTECEHAEWGAHNCGHLEDVGIECK</sequence>
<comment type="caution">
    <text evidence="5">The sequence shown here is derived from an EMBL/GenBank/DDBJ whole genome shotgun (WGS) entry which is preliminary data.</text>
</comment>
<evidence type="ECO:0000313" key="6">
    <source>
        <dbReference type="Proteomes" id="UP000596742"/>
    </source>
</evidence>
<name>A0A8B6GSU9_MYTGA</name>
<proteinExistence type="predicted"/>
<dbReference type="PANTHER" id="PTHR48071">
    <property type="entry name" value="SRCR DOMAIN-CONTAINING PROTEIN"/>
    <property type="match status" value="1"/>
</dbReference>
<feature type="domain" description="SRCR" evidence="4">
    <location>
        <begin position="162"/>
        <end position="257"/>
    </location>
</feature>
<comment type="caution">
    <text evidence="3">Lacks conserved residue(s) required for the propagation of feature annotation.</text>
</comment>
<dbReference type="Pfam" id="PF00530">
    <property type="entry name" value="SRCR"/>
    <property type="match status" value="5"/>
</dbReference>
<dbReference type="FunFam" id="3.10.250.10:FF:000011">
    <property type="entry name" value="Scavenger receptor class A member 5"/>
    <property type="match status" value="5"/>
</dbReference>
<feature type="disulfide bond" evidence="3">
    <location>
        <begin position="420"/>
        <end position="430"/>
    </location>
</feature>
<feature type="domain" description="SRCR" evidence="4">
    <location>
        <begin position="356"/>
        <end position="451"/>
    </location>
</feature>
<feature type="domain" description="SRCR" evidence="4">
    <location>
        <begin position="453"/>
        <end position="548"/>
    </location>
</feature>
<evidence type="ECO:0000256" key="2">
    <source>
        <dbReference type="ARBA" id="ARBA00023180"/>
    </source>
</evidence>
<feature type="disulfide bond" evidence="3">
    <location>
        <begin position="129"/>
        <end position="139"/>
    </location>
</feature>
<feature type="disulfide bond" evidence="3">
    <location>
        <begin position="323"/>
        <end position="333"/>
    </location>
</feature>
<evidence type="ECO:0000256" key="3">
    <source>
        <dbReference type="PROSITE-ProRule" id="PRU00196"/>
    </source>
</evidence>
<dbReference type="GO" id="GO:0016020">
    <property type="term" value="C:membrane"/>
    <property type="evidence" value="ECO:0007669"/>
    <property type="project" value="InterPro"/>
</dbReference>
<dbReference type="SUPFAM" id="SSF56487">
    <property type="entry name" value="SRCR-like"/>
    <property type="match status" value="5"/>
</dbReference>
<keyword evidence="2" id="KW-0325">Glycoprotein</keyword>
<keyword evidence="1 3" id="KW-1015">Disulfide bond</keyword>
<gene>
    <name evidence="5" type="ORF">MGAL_10B027446</name>
</gene>
<dbReference type="OrthoDB" id="6156774at2759"/>
<feature type="domain" description="SRCR" evidence="4">
    <location>
        <begin position="259"/>
        <end position="354"/>
    </location>
</feature>
<dbReference type="InterPro" id="IPR001190">
    <property type="entry name" value="SRCR"/>
</dbReference>
<dbReference type="PRINTS" id="PR00258">
    <property type="entry name" value="SPERACTRCPTR"/>
</dbReference>
<dbReference type="AlphaFoldDB" id="A0A8B6GSU9"/>
<dbReference type="PROSITE" id="PS00420">
    <property type="entry name" value="SRCR_1"/>
    <property type="match status" value="3"/>
</dbReference>
<dbReference type="Gene3D" id="3.10.250.10">
    <property type="entry name" value="SRCR-like domain"/>
    <property type="match status" value="5"/>
</dbReference>
<keyword evidence="6" id="KW-1185">Reference proteome</keyword>
<dbReference type="SMART" id="SM00202">
    <property type="entry name" value="SR"/>
    <property type="match status" value="5"/>
</dbReference>
<dbReference type="PANTHER" id="PTHR48071:SF18">
    <property type="entry name" value="DELETED IN MALIGNANT BRAIN TUMORS 1 PROTEIN-RELATED"/>
    <property type="match status" value="1"/>
</dbReference>